<feature type="domain" description="Lsr2 dimerization" evidence="3">
    <location>
        <begin position="1"/>
        <end position="60"/>
    </location>
</feature>
<feature type="domain" description="Lsr2 DNA-binding" evidence="4">
    <location>
        <begin position="101"/>
        <end position="136"/>
    </location>
</feature>
<keyword evidence="6" id="KW-1185">Reference proteome</keyword>
<name>A0ABU7JLK3_9NOCA</name>
<protein>
    <submittedName>
        <fullName evidence="5">Lsr2 family protein</fullName>
    </submittedName>
</protein>
<dbReference type="InterPro" id="IPR036625">
    <property type="entry name" value="E3-bd_dom_sf"/>
</dbReference>
<evidence type="ECO:0000313" key="6">
    <source>
        <dbReference type="Proteomes" id="UP001331936"/>
    </source>
</evidence>
<accession>A0ABU7JLK3</accession>
<evidence type="ECO:0000259" key="4">
    <source>
        <dbReference type="Pfam" id="PF23359"/>
    </source>
</evidence>
<dbReference type="Pfam" id="PF23359">
    <property type="entry name" value="Lsr2_DNA-bd"/>
    <property type="match status" value="1"/>
</dbReference>
<dbReference type="InterPro" id="IPR024412">
    <property type="entry name" value="Lsr2_dim_dom"/>
</dbReference>
<dbReference type="Gene3D" id="4.10.320.10">
    <property type="entry name" value="E3-binding domain"/>
    <property type="match status" value="1"/>
</dbReference>
<dbReference type="Proteomes" id="UP001331936">
    <property type="component" value="Unassembled WGS sequence"/>
</dbReference>
<evidence type="ECO:0000256" key="1">
    <source>
        <dbReference type="ARBA" id="ARBA00023125"/>
    </source>
</evidence>
<gene>
    <name evidence="5" type="ORF">Q8814_00425</name>
</gene>
<feature type="region of interest" description="Disordered" evidence="2">
    <location>
        <begin position="60"/>
        <end position="101"/>
    </location>
</feature>
<keyword evidence="1" id="KW-0238">DNA-binding</keyword>
<dbReference type="InterPro" id="IPR055370">
    <property type="entry name" value="Lsr2_DNA-bd"/>
</dbReference>
<dbReference type="EMBL" id="JAUZMZ010000001">
    <property type="protein sequence ID" value="MEE2030592.1"/>
    <property type="molecule type" value="Genomic_DNA"/>
</dbReference>
<dbReference type="Pfam" id="PF11774">
    <property type="entry name" value="Lsr2"/>
    <property type="match status" value="1"/>
</dbReference>
<evidence type="ECO:0000259" key="3">
    <source>
        <dbReference type="Pfam" id="PF11774"/>
    </source>
</evidence>
<feature type="compositionally biased region" description="Basic residues" evidence="2">
    <location>
        <begin position="83"/>
        <end position="97"/>
    </location>
</feature>
<evidence type="ECO:0000313" key="5">
    <source>
        <dbReference type="EMBL" id="MEE2030592.1"/>
    </source>
</evidence>
<sequence>MAQKMRVEYFDDIDGEPITDGLAQSFRIIVDDVEYELDLRPANADKFWAVLKPWLTEATRKPHVDTPPAPVVEPAPTAVRSRSAGRPRTVHARKKISSGRAPEQLAAVRHWARGQGLEVSSRGRVPRDILERFDAAHA</sequence>
<reference evidence="5 6" key="1">
    <citation type="submission" date="2023-08" db="EMBL/GenBank/DDBJ databases">
        <authorList>
            <person name="Girao M."/>
            <person name="Carvalho M.F."/>
        </authorList>
    </citation>
    <scope>NUCLEOTIDE SEQUENCE [LARGE SCALE GENOMIC DNA]</scope>
    <source>
        <strain evidence="5 6">CC-R104</strain>
    </source>
</reference>
<comment type="caution">
    <text evidence="5">The sequence shown here is derived from an EMBL/GenBank/DDBJ whole genome shotgun (WGS) entry which is preliminary data.</text>
</comment>
<organism evidence="5 6">
    <name type="scientific">Rhodococcus chondri</name>
    <dbReference type="NCBI Taxonomy" id="3065941"/>
    <lineage>
        <taxon>Bacteria</taxon>
        <taxon>Bacillati</taxon>
        <taxon>Actinomycetota</taxon>
        <taxon>Actinomycetes</taxon>
        <taxon>Mycobacteriales</taxon>
        <taxon>Nocardiaceae</taxon>
        <taxon>Rhodococcus</taxon>
    </lineage>
</organism>
<proteinExistence type="predicted"/>
<dbReference type="RefSeq" id="WP_330150014.1">
    <property type="nucleotide sequence ID" value="NZ_JAUZMZ010000001.1"/>
</dbReference>
<dbReference type="InterPro" id="IPR042261">
    <property type="entry name" value="Lsr2-like_dimerization"/>
</dbReference>
<evidence type="ECO:0000256" key="2">
    <source>
        <dbReference type="SAM" id="MobiDB-lite"/>
    </source>
</evidence>
<dbReference type="Gene3D" id="3.30.60.230">
    <property type="entry name" value="Lsr2, dimerization domain"/>
    <property type="match status" value="1"/>
</dbReference>